<name>A0A0B0EN72_9BACT</name>
<evidence type="ECO:0000313" key="1">
    <source>
        <dbReference type="EMBL" id="KHE94079.1"/>
    </source>
</evidence>
<protein>
    <submittedName>
        <fullName evidence="1">Uncharacterized protein</fullName>
    </submittedName>
</protein>
<sequence>MVDRTSNGQSDSEASGYVALPRELTAENGAKKLLIGEFCEEIEVHNPEYCGCEGNICGNYNCSSIPETLQQKVIISWPVIKNIHKKIVEHFAT</sequence>
<organism evidence="1 2">
    <name type="scientific">Candidatus Scalindua brodae</name>
    <dbReference type="NCBI Taxonomy" id="237368"/>
    <lineage>
        <taxon>Bacteria</taxon>
        <taxon>Pseudomonadati</taxon>
        <taxon>Planctomycetota</taxon>
        <taxon>Candidatus Brocadiia</taxon>
        <taxon>Candidatus Brocadiales</taxon>
        <taxon>Candidatus Scalinduaceae</taxon>
        <taxon>Candidatus Scalindua</taxon>
    </lineage>
</organism>
<evidence type="ECO:0000313" key="2">
    <source>
        <dbReference type="Proteomes" id="UP000030652"/>
    </source>
</evidence>
<dbReference type="AlphaFoldDB" id="A0A0B0EN72"/>
<dbReference type="EMBL" id="JRYO01000017">
    <property type="protein sequence ID" value="KHE94079.1"/>
    <property type="molecule type" value="Genomic_DNA"/>
</dbReference>
<accession>A0A0B0EN72</accession>
<reference evidence="1 2" key="1">
    <citation type="submission" date="2014-10" db="EMBL/GenBank/DDBJ databases">
        <title>Draft genome of anammox bacterium scalindua brodae, obtained using differential coverage binning of sequence data from two enrichment reactors.</title>
        <authorList>
            <person name="Speth D.R."/>
            <person name="Russ L."/>
            <person name="Kartal B."/>
            <person name="Op den Camp H.J."/>
            <person name="Dutilh B.E."/>
            <person name="Jetten M.S."/>
        </authorList>
    </citation>
    <scope>NUCLEOTIDE SEQUENCE [LARGE SCALE GENOMIC DNA]</scope>
    <source>
        <strain evidence="1">RU1</strain>
    </source>
</reference>
<gene>
    <name evidence="1" type="ORF">SCABRO_00157</name>
</gene>
<comment type="caution">
    <text evidence="1">The sequence shown here is derived from an EMBL/GenBank/DDBJ whole genome shotgun (WGS) entry which is preliminary data.</text>
</comment>
<proteinExistence type="predicted"/>
<dbReference type="Proteomes" id="UP000030652">
    <property type="component" value="Unassembled WGS sequence"/>
</dbReference>